<feature type="signal peptide" evidence="9">
    <location>
        <begin position="1"/>
        <end position="18"/>
    </location>
</feature>
<keyword evidence="4 8" id="KW-0812">Transmembrane</keyword>
<keyword evidence="6 8" id="KW-0472">Membrane</keyword>
<keyword evidence="9" id="KW-0732">Signal</keyword>
<dbReference type="GO" id="GO:0008519">
    <property type="term" value="F:ammonium channel activity"/>
    <property type="evidence" value="ECO:0007669"/>
    <property type="project" value="InterPro"/>
</dbReference>
<gene>
    <name evidence="11" type="ORF">EHO60_15440</name>
</gene>
<accession>A0A4R9G4Z5</accession>
<feature type="transmembrane region" description="Helical" evidence="8">
    <location>
        <begin position="306"/>
        <end position="323"/>
    </location>
</feature>
<dbReference type="InterPro" id="IPR002229">
    <property type="entry name" value="RhesusRHD"/>
</dbReference>
<keyword evidence="12" id="KW-1185">Reference proteome</keyword>
<dbReference type="RefSeq" id="WP_135769112.1">
    <property type="nucleotide sequence ID" value="NZ_RQET01000013.1"/>
</dbReference>
<dbReference type="InterPro" id="IPR018047">
    <property type="entry name" value="Ammonium_transpt_CS"/>
</dbReference>
<dbReference type="EMBL" id="RQET01000013">
    <property type="protein sequence ID" value="TGK06431.1"/>
    <property type="molecule type" value="Genomic_DNA"/>
</dbReference>
<comment type="similarity">
    <text evidence="2 8">Belongs to the ammonia transporter channel (TC 1.A.11.2) family.</text>
</comment>
<proteinExistence type="inferred from homology"/>
<dbReference type="PRINTS" id="PR00342">
    <property type="entry name" value="RHESUSRHD"/>
</dbReference>
<dbReference type="Pfam" id="PF00909">
    <property type="entry name" value="Ammonium_transp"/>
    <property type="match status" value="1"/>
</dbReference>
<evidence type="ECO:0000256" key="3">
    <source>
        <dbReference type="ARBA" id="ARBA00022448"/>
    </source>
</evidence>
<evidence type="ECO:0000256" key="7">
    <source>
        <dbReference type="ARBA" id="ARBA00023177"/>
    </source>
</evidence>
<dbReference type="PANTHER" id="PTHR11730:SF89">
    <property type="entry name" value="AMMONIUM TRANSPORTER SLL0108-RELATED"/>
    <property type="match status" value="1"/>
</dbReference>
<feature type="domain" description="Ammonium transporter AmtB-like" evidence="10">
    <location>
        <begin position="49"/>
        <end position="451"/>
    </location>
</feature>
<feature type="transmembrane region" description="Helical" evidence="8">
    <location>
        <begin position="162"/>
        <end position="180"/>
    </location>
</feature>
<evidence type="ECO:0000259" key="10">
    <source>
        <dbReference type="Pfam" id="PF00909"/>
    </source>
</evidence>
<protein>
    <recommendedName>
        <fullName evidence="8">Ammonium transporter</fullName>
    </recommendedName>
</protein>
<feature type="transmembrane region" description="Helical" evidence="8">
    <location>
        <begin position="329"/>
        <end position="350"/>
    </location>
</feature>
<feature type="transmembrane region" description="Helical" evidence="8">
    <location>
        <begin position="400"/>
        <end position="424"/>
    </location>
</feature>
<sequence length="455" mass="47399">MRILAILMLALAASGLWADGSTPAAAPTPDNATLNIMITTLRSETNWLWTAIAAFLVYFMQAGFALVEAGFTRAKNTVNILMKNFMDFAIGSLAYWLIGFSIMFGPQLLSGFGIGVPGLADGLIVKGGKPDAGGFTFFIFQLVFAGTAATIVSGAMAERTKFIAYVIFSIVISALIYPVFGSTAWAGLFGLNKGFLETKGFIDFAGSTVVHSVGGWAGLAGALVLGPRIGKYQDGKVVPILGHNMTIAALGVFILWLGWFGFNPGSTTSVTGGLFAIIAVTTNFAAAAGAVAAMITTWILFKKPDIGLTLNGALAGLVAITSPCANVSISSAVVIGLVAGVLVVFSVLFFDRIRLDDPVGAVSVHGVCGAWGTLAAGLFAEEAYGGINGFFFGGGFGPVVTQMTGILLAFVWSFGASTLLFLALKYTIGLRVSEDEEIQGLDILEHGNEAYPVSK</sequence>
<dbReference type="PROSITE" id="PS01219">
    <property type="entry name" value="AMMONIUM_TRANSP"/>
    <property type="match status" value="1"/>
</dbReference>
<dbReference type="Gene3D" id="1.10.3430.10">
    <property type="entry name" value="Ammonium transporter AmtB like domains"/>
    <property type="match status" value="1"/>
</dbReference>
<dbReference type="GO" id="GO:0005886">
    <property type="term" value="C:plasma membrane"/>
    <property type="evidence" value="ECO:0007669"/>
    <property type="project" value="UniProtKB-SubCell"/>
</dbReference>
<evidence type="ECO:0000256" key="6">
    <source>
        <dbReference type="ARBA" id="ARBA00023136"/>
    </source>
</evidence>
<name>A0A4R9G4Z5_9LEPT</name>
<dbReference type="GO" id="GO:0097272">
    <property type="term" value="P:ammonium homeostasis"/>
    <property type="evidence" value="ECO:0007669"/>
    <property type="project" value="TreeGrafter"/>
</dbReference>
<dbReference type="SUPFAM" id="SSF111352">
    <property type="entry name" value="Ammonium transporter"/>
    <property type="match status" value="1"/>
</dbReference>
<feature type="transmembrane region" description="Helical" evidence="8">
    <location>
        <begin position="88"/>
        <end position="114"/>
    </location>
</feature>
<comment type="caution">
    <text evidence="11">The sequence shown here is derived from an EMBL/GenBank/DDBJ whole genome shotgun (WGS) entry which is preliminary data.</text>
</comment>
<dbReference type="InterPro" id="IPR024041">
    <property type="entry name" value="NH4_transpt_AmtB-like_dom"/>
</dbReference>
<comment type="subcellular location">
    <subcellularLocation>
        <location evidence="8">Cell membrane</location>
        <topology evidence="8">Multi-pass membrane protein</topology>
    </subcellularLocation>
    <subcellularLocation>
        <location evidence="1">Membrane</location>
        <topology evidence="1">Multi-pass membrane protein</topology>
    </subcellularLocation>
</comment>
<feature type="chain" id="PRO_5020719960" description="Ammonium transporter" evidence="9">
    <location>
        <begin position="19"/>
        <end position="455"/>
    </location>
</feature>
<evidence type="ECO:0000256" key="8">
    <source>
        <dbReference type="RuleBase" id="RU362002"/>
    </source>
</evidence>
<dbReference type="AlphaFoldDB" id="A0A4R9G4Z5"/>
<feature type="transmembrane region" description="Helical" evidence="8">
    <location>
        <begin position="47"/>
        <end position="67"/>
    </location>
</feature>
<feature type="transmembrane region" description="Helical" evidence="8">
    <location>
        <begin position="362"/>
        <end position="380"/>
    </location>
</feature>
<dbReference type="NCBIfam" id="TIGR00836">
    <property type="entry name" value="amt"/>
    <property type="match status" value="1"/>
</dbReference>
<feature type="transmembrane region" description="Helical" evidence="8">
    <location>
        <begin position="274"/>
        <end position="299"/>
    </location>
</feature>
<evidence type="ECO:0000256" key="4">
    <source>
        <dbReference type="ARBA" id="ARBA00022692"/>
    </source>
</evidence>
<dbReference type="PANTHER" id="PTHR11730">
    <property type="entry name" value="AMMONIUM TRANSPORTER"/>
    <property type="match status" value="1"/>
</dbReference>
<dbReference type="InterPro" id="IPR001905">
    <property type="entry name" value="Ammonium_transpt"/>
</dbReference>
<keyword evidence="5 8" id="KW-1133">Transmembrane helix</keyword>
<keyword evidence="3 8" id="KW-0813">Transport</keyword>
<dbReference type="OrthoDB" id="9814202at2"/>
<feature type="transmembrane region" description="Helical" evidence="8">
    <location>
        <begin position="200"/>
        <end position="225"/>
    </location>
</feature>
<dbReference type="InterPro" id="IPR029020">
    <property type="entry name" value="Ammonium/urea_transptr"/>
</dbReference>
<evidence type="ECO:0000256" key="9">
    <source>
        <dbReference type="SAM" id="SignalP"/>
    </source>
</evidence>
<evidence type="ECO:0000256" key="5">
    <source>
        <dbReference type="ARBA" id="ARBA00022989"/>
    </source>
</evidence>
<feature type="transmembrane region" description="Helical" evidence="8">
    <location>
        <begin position="237"/>
        <end position="262"/>
    </location>
</feature>
<evidence type="ECO:0000313" key="12">
    <source>
        <dbReference type="Proteomes" id="UP000298458"/>
    </source>
</evidence>
<evidence type="ECO:0000256" key="2">
    <source>
        <dbReference type="ARBA" id="ARBA00005887"/>
    </source>
</evidence>
<keyword evidence="7 8" id="KW-0924">Ammonia transport</keyword>
<reference evidence="11" key="1">
    <citation type="journal article" date="2019" name="PLoS Negl. Trop. Dis.">
        <title>Revisiting the worldwide diversity of Leptospira species in the environment.</title>
        <authorList>
            <person name="Vincent A.T."/>
            <person name="Schiettekatte O."/>
            <person name="Bourhy P."/>
            <person name="Veyrier F.J."/>
            <person name="Picardeau M."/>
        </authorList>
    </citation>
    <scope>NUCLEOTIDE SEQUENCE [LARGE SCALE GENOMIC DNA]</scope>
    <source>
        <strain evidence="11">SSW15</strain>
    </source>
</reference>
<evidence type="ECO:0000313" key="11">
    <source>
        <dbReference type="EMBL" id="TGK06431.1"/>
    </source>
</evidence>
<organism evidence="11 12">
    <name type="scientific">Leptospira fletcheri</name>
    <dbReference type="NCBI Taxonomy" id="2484981"/>
    <lineage>
        <taxon>Bacteria</taxon>
        <taxon>Pseudomonadati</taxon>
        <taxon>Spirochaetota</taxon>
        <taxon>Spirochaetia</taxon>
        <taxon>Leptospirales</taxon>
        <taxon>Leptospiraceae</taxon>
        <taxon>Leptospira</taxon>
    </lineage>
</organism>
<feature type="transmembrane region" description="Helical" evidence="8">
    <location>
        <begin position="134"/>
        <end position="155"/>
    </location>
</feature>
<evidence type="ECO:0000256" key="1">
    <source>
        <dbReference type="ARBA" id="ARBA00004141"/>
    </source>
</evidence>
<dbReference type="Proteomes" id="UP000298458">
    <property type="component" value="Unassembled WGS sequence"/>
</dbReference>